<gene>
    <name evidence="1" type="ORF">CPELLU_LOCUS20662</name>
</gene>
<dbReference type="Proteomes" id="UP000789759">
    <property type="component" value="Unassembled WGS sequence"/>
</dbReference>
<feature type="non-terminal residue" evidence="1">
    <location>
        <position position="1"/>
    </location>
</feature>
<name>A0A9N9KGR2_9GLOM</name>
<evidence type="ECO:0000313" key="2">
    <source>
        <dbReference type="Proteomes" id="UP000789759"/>
    </source>
</evidence>
<accession>A0A9N9KGR2</accession>
<dbReference type="EMBL" id="CAJVQA010064927">
    <property type="protein sequence ID" value="CAG8830879.1"/>
    <property type="molecule type" value="Genomic_DNA"/>
</dbReference>
<evidence type="ECO:0000313" key="1">
    <source>
        <dbReference type="EMBL" id="CAG8830879.1"/>
    </source>
</evidence>
<dbReference type="AlphaFoldDB" id="A0A9N9KGR2"/>
<keyword evidence="2" id="KW-1185">Reference proteome</keyword>
<reference evidence="1" key="1">
    <citation type="submission" date="2021-06" db="EMBL/GenBank/DDBJ databases">
        <authorList>
            <person name="Kallberg Y."/>
            <person name="Tangrot J."/>
            <person name="Rosling A."/>
        </authorList>
    </citation>
    <scope>NUCLEOTIDE SEQUENCE</scope>
    <source>
        <strain evidence="1">FL966</strain>
    </source>
</reference>
<protein>
    <submittedName>
        <fullName evidence="1">17790_t:CDS:1</fullName>
    </submittedName>
</protein>
<sequence>LERQIDALTQKNIRLEHEKFELNLRVQRLLTRLENISKLTDNDHSAFRDKEEACAFALTPMQPNKKLSKTSVSIEKYNYLASFS</sequence>
<comment type="caution">
    <text evidence="1">The sequence shown here is derived from an EMBL/GenBank/DDBJ whole genome shotgun (WGS) entry which is preliminary data.</text>
</comment>
<feature type="non-terminal residue" evidence="1">
    <location>
        <position position="84"/>
    </location>
</feature>
<organism evidence="1 2">
    <name type="scientific">Cetraspora pellucida</name>
    <dbReference type="NCBI Taxonomy" id="1433469"/>
    <lineage>
        <taxon>Eukaryota</taxon>
        <taxon>Fungi</taxon>
        <taxon>Fungi incertae sedis</taxon>
        <taxon>Mucoromycota</taxon>
        <taxon>Glomeromycotina</taxon>
        <taxon>Glomeromycetes</taxon>
        <taxon>Diversisporales</taxon>
        <taxon>Gigasporaceae</taxon>
        <taxon>Cetraspora</taxon>
    </lineage>
</organism>
<proteinExistence type="predicted"/>